<sequence length="515" mass="55214">MTQQSPLSTPTTAPGAGTTSVARRTLLGGVSLGGLALGTGAFAAPADAAGSLQGRLPRKVDVVVVGGGISGLVAARKVARKGHDVLLVEARDRVGGRVLNHHLRGPGTHGETIESGGAFIGATQTHIARLAKEMKVPTFKEYNTGSSVYVSSTTGRLEYTGTVPPDPTILPDAGNLLMQIDQYAAEIPVDAPWTHPRAAEWDAMTFGEWIRANAANKDGTENIIECWTQPGFGADPNELSFLYVLWYVACSGDEQNVGTFERNSDTADGAQERRFVGGSQLIPLRLAAKLGDIVALSAPVHRIEQKDGHAIVHTARGAVRAKRVIVAAPPPLVLDIDWFPRLPRRRKELLRHLDMGQLMKCDAIYEKPFWRDAGLNGFGLNDAGACRAVFDNTPKSGGPGVLLAFVGGATWREYGVLSKAKRKKAVLEGFAALFGDEALEPIGYVEHDWTKEKWTTGGPVANYAPGTMVEFGSAIRRPFGRVHWAGTETSTYWTGYMDGAVRSGERAAVEVLDKL</sequence>
<comment type="similarity">
    <text evidence="2">Belongs to the flavin monoamine oxidase family.</text>
</comment>
<reference evidence="6 7" key="1">
    <citation type="submission" date="2020-08" db="EMBL/GenBank/DDBJ databases">
        <authorList>
            <person name="Seo M.-J."/>
        </authorList>
    </citation>
    <scope>NUCLEOTIDE SEQUENCE [LARGE SCALE GENOMIC DNA]</scope>
    <source>
        <strain evidence="6 7">KIGAM211</strain>
    </source>
</reference>
<dbReference type="Gene3D" id="1.10.405.10">
    <property type="entry name" value="Guanine Nucleotide Dissociation Inhibitor, domain 1"/>
    <property type="match status" value="1"/>
</dbReference>
<dbReference type="SUPFAM" id="SSF54373">
    <property type="entry name" value="FAD-linked reductases, C-terminal domain"/>
    <property type="match status" value="1"/>
</dbReference>
<keyword evidence="3" id="KW-0560">Oxidoreductase</keyword>
<dbReference type="InterPro" id="IPR002937">
    <property type="entry name" value="Amino_oxidase"/>
</dbReference>
<dbReference type="PANTHER" id="PTHR43563">
    <property type="entry name" value="AMINE OXIDASE"/>
    <property type="match status" value="1"/>
</dbReference>
<dbReference type="RefSeq" id="WP_185253661.1">
    <property type="nucleotide sequence ID" value="NZ_JACKXE010000001.1"/>
</dbReference>
<feature type="binding site" evidence="4">
    <location>
        <position position="300"/>
    </location>
    <ligand>
        <name>FAD</name>
        <dbReference type="ChEBI" id="CHEBI:57692"/>
    </ligand>
</feature>
<keyword evidence="7" id="KW-1185">Reference proteome</keyword>
<feature type="binding site" evidence="4">
    <location>
        <position position="488"/>
    </location>
    <ligand>
        <name>FAD</name>
        <dbReference type="ChEBI" id="CHEBI:57692"/>
    </ligand>
</feature>
<feature type="binding site" evidence="4">
    <location>
        <begin position="89"/>
        <end position="90"/>
    </location>
    <ligand>
        <name>FAD</name>
        <dbReference type="ChEBI" id="CHEBI:57692"/>
    </ligand>
</feature>
<name>A0A7X0RHW6_9ACTN</name>
<proteinExistence type="inferred from homology"/>
<dbReference type="Gene3D" id="3.90.660.10">
    <property type="match status" value="1"/>
</dbReference>
<dbReference type="PRINTS" id="PR00757">
    <property type="entry name" value="AMINEOXDASEF"/>
</dbReference>
<comment type="cofactor">
    <cofactor evidence="1">
        <name>FAD</name>
        <dbReference type="ChEBI" id="CHEBI:57692"/>
    </cofactor>
</comment>
<dbReference type="Gene3D" id="3.50.50.60">
    <property type="entry name" value="FAD/NAD(P)-binding domain"/>
    <property type="match status" value="1"/>
</dbReference>
<dbReference type="Proteomes" id="UP000523955">
    <property type="component" value="Unassembled WGS sequence"/>
</dbReference>
<feature type="domain" description="Amine oxidase" evidence="5">
    <location>
        <begin position="69"/>
        <end position="512"/>
    </location>
</feature>
<protein>
    <submittedName>
        <fullName evidence="6">FAD-dependent oxidoreductase</fullName>
    </submittedName>
</protein>
<dbReference type="EMBL" id="JACKXE010000001">
    <property type="protein sequence ID" value="MBB6628621.1"/>
    <property type="molecule type" value="Genomic_DNA"/>
</dbReference>
<evidence type="ECO:0000313" key="7">
    <source>
        <dbReference type="Proteomes" id="UP000523955"/>
    </source>
</evidence>
<dbReference type="Pfam" id="PF01593">
    <property type="entry name" value="Amino_oxidase"/>
    <property type="match status" value="1"/>
</dbReference>
<dbReference type="PROSITE" id="PS51318">
    <property type="entry name" value="TAT"/>
    <property type="match status" value="1"/>
</dbReference>
<dbReference type="AlphaFoldDB" id="A0A7X0RHW6"/>
<dbReference type="InterPro" id="IPR001613">
    <property type="entry name" value="Flavin_amine_oxidase"/>
</dbReference>
<dbReference type="SUPFAM" id="SSF51905">
    <property type="entry name" value="FAD/NAD(P)-binding domain"/>
    <property type="match status" value="1"/>
</dbReference>
<comment type="caution">
    <text evidence="6">The sequence shown here is derived from an EMBL/GenBank/DDBJ whole genome shotgun (WGS) entry which is preliminary data.</text>
</comment>
<accession>A0A7X0RHW6</accession>
<evidence type="ECO:0000256" key="1">
    <source>
        <dbReference type="ARBA" id="ARBA00001974"/>
    </source>
</evidence>
<organism evidence="6 7">
    <name type="scientific">Nocardioides luti</name>
    <dbReference type="NCBI Taxonomy" id="2761101"/>
    <lineage>
        <taxon>Bacteria</taxon>
        <taxon>Bacillati</taxon>
        <taxon>Actinomycetota</taxon>
        <taxon>Actinomycetes</taxon>
        <taxon>Propionibacteriales</taxon>
        <taxon>Nocardioidaceae</taxon>
        <taxon>Nocardioides</taxon>
    </lineage>
</organism>
<dbReference type="InterPro" id="IPR006311">
    <property type="entry name" value="TAT_signal"/>
</dbReference>
<evidence type="ECO:0000313" key="6">
    <source>
        <dbReference type="EMBL" id="MBB6628621.1"/>
    </source>
</evidence>
<dbReference type="InterPro" id="IPR050703">
    <property type="entry name" value="Flavin_MAO"/>
</dbReference>
<evidence type="ECO:0000256" key="3">
    <source>
        <dbReference type="ARBA" id="ARBA00023002"/>
    </source>
</evidence>
<gene>
    <name evidence="6" type="ORF">H5V45_14950</name>
</gene>
<evidence type="ECO:0000256" key="4">
    <source>
        <dbReference type="PIRSR" id="PIRSR601613-1"/>
    </source>
</evidence>
<feature type="binding site" evidence="4">
    <location>
        <position position="70"/>
    </location>
    <ligand>
        <name>FAD</name>
        <dbReference type="ChEBI" id="CHEBI:57692"/>
    </ligand>
</feature>
<dbReference type="PANTHER" id="PTHR43563:SF1">
    <property type="entry name" value="AMINE OXIDASE [FLAVIN-CONTAINING] B"/>
    <property type="match status" value="1"/>
</dbReference>
<dbReference type="GO" id="GO:0016491">
    <property type="term" value="F:oxidoreductase activity"/>
    <property type="evidence" value="ECO:0007669"/>
    <property type="project" value="UniProtKB-KW"/>
</dbReference>
<evidence type="ECO:0000256" key="2">
    <source>
        <dbReference type="ARBA" id="ARBA00005995"/>
    </source>
</evidence>
<evidence type="ECO:0000259" key="5">
    <source>
        <dbReference type="Pfam" id="PF01593"/>
    </source>
</evidence>
<feature type="binding site" evidence="4">
    <location>
        <position position="405"/>
    </location>
    <ligand>
        <name>substrate</name>
    </ligand>
</feature>
<dbReference type="InterPro" id="IPR036188">
    <property type="entry name" value="FAD/NAD-bd_sf"/>
</dbReference>